<comment type="caution">
    <text evidence="2">The sequence shown here is derived from an EMBL/GenBank/DDBJ whole genome shotgun (WGS) entry which is preliminary data.</text>
</comment>
<dbReference type="Proteomes" id="UP001501204">
    <property type="component" value="Unassembled WGS sequence"/>
</dbReference>
<dbReference type="PROSITE" id="PS50902">
    <property type="entry name" value="FLAVODOXIN_LIKE"/>
    <property type="match status" value="1"/>
</dbReference>
<name>A0ABN2K949_9MICC</name>
<dbReference type="PROSITE" id="PS00201">
    <property type="entry name" value="FLAVODOXIN"/>
    <property type="match status" value="1"/>
</dbReference>
<gene>
    <name evidence="2" type="ORF">GCM10009767_07420</name>
</gene>
<proteinExistence type="predicted"/>
<keyword evidence="3" id="KW-1185">Reference proteome</keyword>
<dbReference type="SUPFAM" id="SSF52218">
    <property type="entry name" value="Flavoproteins"/>
    <property type="match status" value="1"/>
</dbReference>
<organism evidence="2 3">
    <name type="scientific">Kocuria aegyptia</name>
    <dbReference type="NCBI Taxonomy" id="330943"/>
    <lineage>
        <taxon>Bacteria</taxon>
        <taxon>Bacillati</taxon>
        <taxon>Actinomycetota</taxon>
        <taxon>Actinomycetes</taxon>
        <taxon>Micrococcales</taxon>
        <taxon>Micrococcaceae</taxon>
        <taxon>Kocuria</taxon>
    </lineage>
</organism>
<dbReference type="Gene3D" id="3.40.50.360">
    <property type="match status" value="1"/>
</dbReference>
<evidence type="ECO:0000313" key="2">
    <source>
        <dbReference type="EMBL" id="GAA1750964.1"/>
    </source>
</evidence>
<dbReference type="Pfam" id="PF00258">
    <property type="entry name" value="Flavodoxin_1"/>
    <property type="match status" value="1"/>
</dbReference>
<reference evidence="2 3" key="1">
    <citation type="journal article" date="2019" name="Int. J. Syst. Evol. Microbiol.">
        <title>The Global Catalogue of Microorganisms (GCM) 10K type strain sequencing project: providing services to taxonomists for standard genome sequencing and annotation.</title>
        <authorList>
            <consortium name="The Broad Institute Genomics Platform"/>
            <consortium name="The Broad Institute Genome Sequencing Center for Infectious Disease"/>
            <person name="Wu L."/>
            <person name="Ma J."/>
        </authorList>
    </citation>
    <scope>NUCLEOTIDE SEQUENCE [LARGE SCALE GENOMIC DNA]</scope>
    <source>
        <strain evidence="2 3">JCM 14735</strain>
    </source>
</reference>
<evidence type="ECO:0000313" key="3">
    <source>
        <dbReference type="Proteomes" id="UP001501204"/>
    </source>
</evidence>
<evidence type="ECO:0000259" key="1">
    <source>
        <dbReference type="PROSITE" id="PS50902"/>
    </source>
</evidence>
<dbReference type="InterPro" id="IPR029039">
    <property type="entry name" value="Flavoprotein-like_sf"/>
</dbReference>
<accession>A0ABN2K949</accession>
<dbReference type="InterPro" id="IPR001226">
    <property type="entry name" value="Flavodoxin_CS"/>
</dbReference>
<dbReference type="EMBL" id="BAAAOA010000009">
    <property type="protein sequence ID" value="GAA1750964.1"/>
    <property type="molecule type" value="Genomic_DNA"/>
</dbReference>
<protein>
    <submittedName>
        <fullName evidence="2">Flavodoxin family protein</fullName>
    </submittedName>
</protein>
<dbReference type="RefSeq" id="WP_344119924.1">
    <property type="nucleotide sequence ID" value="NZ_BAAAOA010000009.1"/>
</dbReference>
<feature type="domain" description="Flavodoxin-like" evidence="1">
    <location>
        <begin position="3"/>
        <end position="168"/>
    </location>
</feature>
<dbReference type="InterPro" id="IPR008254">
    <property type="entry name" value="Flavodoxin/NO_synth"/>
</dbReference>
<sequence length="176" mass="18539">MTVVVVYESMYGNTHRIAEAIGHGLAGAGVPAEVLSVEAARERGLGPEDVLVVGAPTHVHGLSRATTRQAAVQDAPGRAVEVDPSAQGEGVREWLGALDTHGGRAAAFDTRAKGPAVLTGRASQKIAKALHQHGFELVAEPESFLVSSDNRLLPEELTRARQWAADLATTIRPTQL</sequence>